<evidence type="ECO:0000313" key="1">
    <source>
        <dbReference type="EMBL" id="RDV16826.1"/>
    </source>
</evidence>
<name>A0A3D8LHK8_9BACT</name>
<reference evidence="2" key="1">
    <citation type="submission" date="2018-08" db="EMBL/GenBank/DDBJ databases">
        <authorList>
            <person name="Liu Z.-W."/>
            <person name="Du Z.-J."/>
        </authorList>
    </citation>
    <scope>NUCLEOTIDE SEQUENCE [LARGE SCALE GENOMIC DNA]</scope>
    <source>
        <strain evidence="2">H4X</strain>
    </source>
</reference>
<dbReference type="AlphaFoldDB" id="A0A3D8LHK8"/>
<protein>
    <recommendedName>
        <fullName evidence="3">STAS/SEC14 domain-containing protein</fullName>
    </recommendedName>
</protein>
<organism evidence="1 2">
    <name type="scientific">Pontibacter diazotrophicus</name>
    <dbReference type="NCBI Taxonomy" id="1400979"/>
    <lineage>
        <taxon>Bacteria</taxon>
        <taxon>Pseudomonadati</taxon>
        <taxon>Bacteroidota</taxon>
        <taxon>Cytophagia</taxon>
        <taxon>Cytophagales</taxon>
        <taxon>Hymenobacteraceae</taxon>
        <taxon>Pontibacter</taxon>
    </lineage>
</organism>
<dbReference type="Proteomes" id="UP000256708">
    <property type="component" value="Unassembled WGS sequence"/>
</dbReference>
<evidence type="ECO:0000313" key="2">
    <source>
        <dbReference type="Proteomes" id="UP000256708"/>
    </source>
</evidence>
<gene>
    <name evidence="1" type="ORF">DXT99_03340</name>
</gene>
<evidence type="ECO:0008006" key="3">
    <source>
        <dbReference type="Google" id="ProtNLM"/>
    </source>
</evidence>
<comment type="caution">
    <text evidence="1">The sequence shown here is derived from an EMBL/GenBank/DDBJ whole genome shotgun (WGS) entry which is preliminary data.</text>
</comment>
<proteinExistence type="predicted"/>
<keyword evidence="2" id="KW-1185">Reference proteome</keyword>
<accession>A0A3D8LHK8</accession>
<dbReference type="EMBL" id="QRGR01000003">
    <property type="protein sequence ID" value="RDV16826.1"/>
    <property type="molecule type" value="Genomic_DNA"/>
</dbReference>
<sequence>MSSETHDFLLLTLHKEEQLLRSQWLRNVTSAEYREGVKVLKNCIVQHEIELWLTDSRLLDTILFADQQWLKREIGPLFKSSSLQRIARVLTEDVFNYIWLENIVQQIKEEHEVTVELAQFSSLEAAFDWLRME</sequence>